<reference evidence="3 4" key="1">
    <citation type="journal article" date="2012" name="Mol. Microbiol.">
        <title>The genetic and structural basis of two distinct terminal side branch residues in stewartan and amylovoran exopolysaccharides and their potential role in host adaptation.</title>
        <authorList>
            <person name="Wang X."/>
            <person name="Yang F."/>
            <person name="von Bodman S.B."/>
        </authorList>
    </citation>
    <scope>NUCLEOTIDE SEQUENCE [LARGE SCALE GENOMIC DNA]</scope>
    <source>
        <strain evidence="3 4">DC283</strain>
    </source>
</reference>
<dbReference type="RefSeq" id="WP_006122559.1">
    <property type="nucleotide sequence ID" value="NZ_AHIE01000065.1"/>
</dbReference>
<evidence type="ECO:0008006" key="6">
    <source>
        <dbReference type="Google" id="ProtNLM"/>
    </source>
</evidence>
<sequence>MDDVIKFISKWLGWGLATFAAAVVSLFLFWASFLALFGTLHDDNNNEEEFHNRYSGTTHVSSAYDGQYLTHRLIKMDLDYGITTQETMRNALSNVSQYLKSVNATCSWQNTDEGTAAYVACANERLHDNFYYTPSVEVSNNYAIHRSDCDTNTYLMIDAMRMKGMEGYIVYAPGHAFLAWKDSFGNYNYQETTSYNNKGKPADLSIDWYTKTIDKSYYTPVNAQMAEQIYNALIYDKSKGRVNIDTLYSKNKENAFIADWYFYARDKQHKTKKSDAQLMLSLLHTDFTSTDKKMAVLHYLMRNNQKDKALVMLDNIPAEKCGRECFAAGAELGQLRFVIFKKPFFIYDDYLSNHALSGKVKSFRNGIILFIMALLLAAGTLIVSALNFKKIKSTGKV</sequence>
<keyword evidence="1" id="KW-1133">Transmembrane helix</keyword>
<evidence type="ECO:0000313" key="5">
    <source>
        <dbReference type="Proteomes" id="UP000192380"/>
    </source>
</evidence>
<dbReference type="KEGG" id="pstw:DSJ_22925"/>
<organism evidence="3 4">
    <name type="scientific">Pantoea stewartii subsp. stewartii DC283</name>
    <dbReference type="NCBI Taxonomy" id="660596"/>
    <lineage>
        <taxon>Bacteria</taxon>
        <taxon>Pseudomonadati</taxon>
        <taxon>Pseudomonadota</taxon>
        <taxon>Gammaproteobacteria</taxon>
        <taxon>Enterobacterales</taxon>
        <taxon>Erwiniaceae</taxon>
        <taxon>Pantoea</taxon>
    </lineage>
</organism>
<evidence type="ECO:0000313" key="4">
    <source>
        <dbReference type="Proteomes" id="UP000005050"/>
    </source>
</evidence>
<evidence type="ECO:0000313" key="2">
    <source>
        <dbReference type="EMBL" id="ARF52121.1"/>
    </source>
</evidence>
<dbReference type="AlphaFoldDB" id="H3RM54"/>
<keyword evidence="2" id="KW-0614">Plasmid</keyword>
<evidence type="ECO:0000256" key="1">
    <source>
        <dbReference type="SAM" id="Phobius"/>
    </source>
</evidence>
<proteinExistence type="predicted"/>
<keyword evidence="1" id="KW-0812">Transmembrane</keyword>
<protein>
    <recommendedName>
        <fullName evidence="6">Transglutaminase-like domain-containing protein</fullName>
    </recommendedName>
</protein>
<evidence type="ECO:0000313" key="3">
    <source>
        <dbReference type="EMBL" id="EHT97562.1"/>
    </source>
</evidence>
<reference evidence="3" key="2">
    <citation type="submission" date="2012-01" db="EMBL/GenBank/DDBJ databases">
        <authorList>
            <person name="Biehl B.S."/>
            <person name="Ding Y."/>
            <person name="Dugan-Rocha S.P."/>
            <person name="Gibbs R.A."/>
            <person name="Glasner J.D."/>
            <person name="Kovar C."/>
            <person name="Muzny D.M."/>
            <person name="Neeno-Eckwall E.C."/>
            <person name="Perna N.T."/>
            <person name="Qin X."/>
            <person name="von Bodman S.B."/>
            <person name="Weinstock G.M."/>
        </authorList>
    </citation>
    <scope>NUCLEOTIDE SEQUENCE</scope>
    <source>
        <strain evidence="3">DC283</strain>
    </source>
</reference>
<dbReference type="EMBL" id="CP017586">
    <property type="protein sequence ID" value="ARF52121.1"/>
    <property type="molecule type" value="Genomic_DNA"/>
</dbReference>
<dbReference type="OrthoDB" id="7053964at2"/>
<dbReference type="PATRIC" id="fig|660596.6.peg.5543"/>
<dbReference type="EMBL" id="AHIE01000065">
    <property type="protein sequence ID" value="EHT97562.1"/>
    <property type="molecule type" value="Genomic_DNA"/>
</dbReference>
<geneLocation type="plasmid" evidence="2 5">
    <name>pDSJ05</name>
</geneLocation>
<dbReference type="Proteomes" id="UP000192380">
    <property type="component" value="Plasmid pDSJ05"/>
</dbReference>
<accession>H3RM54</accession>
<gene>
    <name evidence="3" type="ORF">CKS_5651</name>
    <name evidence="2" type="ORF">DSJ_22925</name>
</gene>
<name>H3RM54_PANSE</name>
<feature type="transmembrane region" description="Helical" evidence="1">
    <location>
        <begin position="12"/>
        <end position="37"/>
    </location>
</feature>
<keyword evidence="1" id="KW-0472">Membrane</keyword>
<keyword evidence="5" id="KW-1185">Reference proteome</keyword>
<feature type="transmembrane region" description="Helical" evidence="1">
    <location>
        <begin position="367"/>
        <end position="388"/>
    </location>
</feature>
<reference evidence="2 5" key="3">
    <citation type="submission" date="2016-10" db="EMBL/GenBank/DDBJ databases">
        <title>Complete Genome Assembly of Pantoea stewartii subsp. stewartii DC283, a Corn Pathogen.</title>
        <authorList>
            <person name="Duong D.A."/>
            <person name="Stevens A.M."/>
            <person name="Jensen R.V."/>
        </authorList>
    </citation>
    <scope>NUCLEOTIDE SEQUENCE [LARGE SCALE GENOMIC DNA]</scope>
    <source>
        <strain evidence="2 5">DC283</strain>
        <plasmid evidence="2 5">pDSJ05</plasmid>
    </source>
</reference>
<dbReference type="Proteomes" id="UP000005050">
    <property type="component" value="Unassembled WGS sequence"/>
</dbReference>